<sequence>MLPSRTIEDDPHMAFFPLELQVTVVEWVYRHSQSQSDIDYITLRACALVCRAWRPIAQRLLFRRVPRQMWHMDESRFYVSMLIDILRTRPHLAAHVRSIYLAPDPVDIALLELCPHVAGITVDIVEDNELSRMRSLAIPQDWTQHVQYFNVIDFTDGIASIWKMWPGLRAIDIGVFMSPDTLIRVPSGVTALCFPSQVMSWIDSPHDSLSALRDLELYEPKFPDLCASGLLPQLRTLVLHGPLPRTEVLEQLQQLESLVFNDLPVHDISLPRALRHVGYHYEPNSYYAAPSQKDVSFFVAALRVLDDIELVTVTRLNLLAKTQLALREACREMDVEFLTYETPLHFARPRCVDWI</sequence>
<organism evidence="1 2">
    <name type="scientific">Auriscalpium vulgare</name>
    <dbReference type="NCBI Taxonomy" id="40419"/>
    <lineage>
        <taxon>Eukaryota</taxon>
        <taxon>Fungi</taxon>
        <taxon>Dikarya</taxon>
        <taxon>Basidiomycota</taxon>
        <taxon>Agaricomycotina</taxon>
        <taxon>Agaricomycetes</taxon>
        <taxon>Russulales</taxon>
        <taxon>Auriscalpiaceae</taxon>
        <taxon>Auriscalpium</taxon>
    </lineage>
</organism>
<proteinExistence type="predicted"/>
<keyword evidence="2" id="KW-1185">Reference proteome</keyword>
<reference evidence="1" key="1">
    <citation type="submission" date="2021-02" db="EMBL/GenBank/DDBJ databases">
        <authorList>
            <consortium name="DOE Joint Genome Institute"/>
            <person name="Ahrendt S."/>
            <person name="Looney B.P."/>
            <person name="Miyauchi S."/>
            <person name="Morin E."/>
            <person name="Drula E."/>
            <person name="Courty P.E."/>
            <person name="Chicoki N."/>
            <person name="Fauchery L."/>
            <person name="Kohler A."/>
            <person name="Kuo A."/>
            <person name="Labutti K."/>
            <person name="Pangilinan J."/>
            <person name="Lipzen A."/>
            <person name="Riley R."/>
            <person name="Andreopoulos W."/>
            <person name="He G."/>
            <person name="Johnson J."/>
            <person name="Barry K.W."/>
            <person name="Grigoriev I.V."/>
            <person name="Nagy L."/>
            <person name="Hibbett D."/>
            <person name="Henrissat B."/>
            <person name="Matheny P.B."/>
            <person name="Labbe J."/>
            <person name="Martin F."/>
        </authorList>
    </citation>
    <scope>NUCLEOTIDE SEQUENCE</scope>
    <source>
        <strain evidence="1">FP105234-sp</strain>
    </source>
</reference>
<protein>
    <submittedName>
        <fullName evidence="1">Uncharacterized protein</fullName>
    </submittedName>
</protein>
<dbReference type="EMBL" id="MU276080">
    <property type="protein sequence ID" value="KAI0042182.1"/>
    <property type="molecule type" value="Genomic_DNA"/>
</dbReference>
<accession>A0ACB8RE51</accession>
<gene>
    <name evidence="1" type="ORF">FA95DRAFT_610973</name>
</gene>
<dbReference type="Proteomes" id="UP000814033">
    <property type="component" value="Unassembled WGS sequence"/>
</dbReference>
<evidence type="ECO:0000313" key="1">
    <source>
        <dbReference type="EMBL" id="KAI0042182.1"/>
    </source>
</evidence>
<comment type="caution">
    <text evidence="1">The sequence shown here is derived from an EMBL/GenBank/DDBJ whole genome shotgun (WGS) entry which is preliminary data.</text>
</comment>
<reference evidence="1" key="2">
    <citation type="journal article" date="2022" name="New Phytol.">
        <title>Evolutionary transition to the ectomycorrhizal habit in the genomes of a hyperdiverse lineage of mushroom-forming fungi.</title>
        <authorList>
            <person name="Looney B."/>
            <person name="Miyauchi S."/>
            <person name="Morin E."/>
            <person name="Drula E."/>
            <person name="Courty P.E."/>
            <person name="Kohler A."/>
            <person name="Kuo A."/>
            <person name="LaButti K."/>
            <person name="Pangilinan J."/>
            <person name="Lipzen A."/>
            <person name="Riley R."/>
            <person name="Andreopoulos W."/>
            <person name="He G."/>
            <person name="Johnson J."/>
            <person name="Nolan M."/>
            <person name="Tritt A."/>
            <person name="Barry K.W."/>
            <person name="Grigoriev I.V."/>
            <person name="Nagy L.G."/>
            <person name="Hibbett D."/>
            <person name="Henrissat B."/>
            <person name="Matheny P.B."/>
            <person name="Labbe J."/>
            <person name="Martin F.M."/>
        </authorList>
    </citation>
    <scope>NUCLEOTIDE SEQUENCE</scope>
    <source>
        <strain evidence="1">FP105234-sp</strain>
    </source>
</reference>
<name>A0ACB8RE51_9AGAM</name>
<evidence type="ECO:0000313" key="2">
    <source>
        <dbReference type="Proteomes" id="UP000814033"/>
    </source>
</evidence>